<gene>
    <name evidence="1" type="ORF">CATMQ487_41950</name>
</gene>
<dbReference type="Proteomes" id="UP001057498">
    <property type="component" value="Chromosome"/>
</dbReference>
<reference evidence="1" key="1">
    <citation type="submission" date="2022-04" db="EMBL/GenBank/DDBJ databases">
        <title>Whole genome sequence of Sphaerotilus sp. FB-5.</title>
        <authorList>
            <person name="Takeda M."/>
            <person name="Narihara S."/>
            <person name="Akimoto M."/>
            <person name="Akimoto R."/>
            <person name="Nishiyashiki S."/>
            <person name="Murakami T."/>
        </authorList>
    </citation>
    <scope>NUCLEOTIDE SEQUENCE</scope>
    <source>
        <strain evidence="1">FB-5</strain>
    </source>
</reference>
<protein>
    <submittedName>
        <fullName evidence="1">Uncharacterized protein</fullName>
    </submittedName>
</protein>
<evidence type="ECO:0000313" key="2">
    <source>
        <dbReference type="Proteomes" id="UP001057498"/>
    </source>
</evidence>
<accession>A0ABN6PTK5</accession>
<name>A0ABN6PTK5_9BURK</name>
<sequence length="109" mass="12200">MSKTIAKNNHFILSLLRDAYGNGLTGNTERSLRYIREALKLAEAQQAVIETKGDARKQMAFDRLNRQTVEQEGWPAFDGSNVQENVQRWAERGLTLDALPAIPADQAEA</sequence>
<evidence type="ECO:0000313" key="1">
    <source>
        <dbReference type="EMBL" id="BDI07225.1"/>
    </source>
</evidence>
<dbReference type="RefSeq" id="WP_251970436.1">
    <property type="nucleotide sequence ID" value="NZ_AP025730.1"/>
</dbReference>
<organism evidence="1 2">
    <name type="scientific">Sphaerotilus microaerophilus</name>
    <dbReference type="NCBI Taxonomy" id="2914710"/>
    <lineage>
        <taxon>Bacteria</taxon>
        <taxon>Pseudomonadati</taxon>
        <taxon>Pseudomonadota</taxon>
        <taxon>Betaproteobacteria</taxon>
        <taxon>Burkholderiales</taxon>
        <taxon>Sphaerotilaceae</taxon>
        <taxon>Sphaerotilus</taxon>
    </lineage>
</organism>
<keyword evidence="2" id="KW-1185">Reference proteome</keyword>
<proteinExistence type="predicted"/>
<dbReference type="EMBL" id="AP025730">
    <property type="protein sequence ID" value="BDI07225.1"/>
    <property type="molecule type" value="Genomic_DNA"/>
</dbReference>